<sequence length="185" mass="20619">MNRLNCLTSWFIGSSGLGCRLLNLMVVDLIGCARRLKMCLGEGSLDEVSPLEDKNANSYNFTFKIEVHMNQNLHIFLYNILALLSSSPLNMSSICVVTLSRLVGQIICSIFTKGIVSSQNVQSLEIIGPLMLLQVWIYDRFSTVTSQVTLQAPIARPLSFTLSGLTCIITINKYVVDVFDRYLTD</sequence>
<evidence type="ECO:0000313" key="2">
    <source>
        <dbReference type="EnsemblPlants" id="MELO3C029031.2.1"/>
    </source>
</evidence>
<name>A0A9I9E5E8_CUCME</name>
<proteinExistence type="predicted"/>
<evidence type="ECO:0008006" key="3">
    <source>
        <dbReference type="Google" id="ProtNLM"/>
    </source>
</evidence>
<keyword evidence="1" id="KW-0732">Signal</keyword>
<feature type="chain" id="PRO_5039941523" description="Aminotransferase-like plant mobile domain-containing protein" evidence="1">
    <location>
        <begin position="19"/>
        <end position="185"/>
    </location>
</feature>
<evidence type="ECO:0000256" key="1">
    <source>
        <dbReference type="SAM" id="SignalP"/>
    </source>
</evidence>
<protein>
    <recommendedName>
        <fullName evidence="3">Aminotransferase-like plant mobile domain-containing protein</fullName>
    </recommendedName>
</protein>
<dbReference type="PROSITE" id="PS51257">
    <property type="entry name" value="PROKAR_LIPOPROTEIN"/>
    <property type="match status" value="1"/>
</dbReference>
<organism evidence="2">
    <name type="scientific">Cucumis melo</name>
    <name type="common">Muskmelon</name>
    <dbReference type="NCBI Taxonomy" id="3656"/>
    <lineage>
        <taxon>Eukaryota</taxon>
        <taxon>Viridiplantae</taxon>
        <taxon>Streptophyta</taxon>
        <taxon>Embryophyta</taxon>
        <taxon>Tracheophyta</taxon>
        <taxon>Spermatophyta</taxon>
        <taxon>Magnoliopsida</taxon>
        <taxon>eudicotyledons</taxon>
        <taxon>Gunneridae</taxon>
        <taxon>Pentapetalae</taxon>
        <taxon>rosids</taxon>
        <taxon>fabids</taxon>
        <taxon>Cucurbitales</taxon>
        <taxon>Cucurbitaceae</taxon>
        <taxon>Benincaseae</taxon>
        <taxon>Cucumis</taxon>
    </lineage>
</organism>
<reference evidence="2" key="1">
    <citation type="submission" date="2023-03" db="UniProtKB">
        <authorList>
            <consortium name="EnsemblPlants"/>
        </authorList>
    </citation>
    <scope>IDENTIFICATION</scope>
</reference>
<accession>A0A9I9E5E8</accession>
<dbReference type="EnsemblPlants" id="MELO3C029031.2.1">
    <property type="protein sequence ID" value="MELO3C029031.2.1"/>
    <property type="gene ID" value="MELO3C029031.2"/>
</dbReference>
<feature type="signal peptide" evidence="1">
    <location>
        <begin position="1"/>
        <end position="18"/>
    </location>
</feature>
<dbReference type="Gramene" id="MELO3C029031.2.1">
    <property type="protein sequence ID" value="MELO3C029031.2.1"/>
    <property type="gene ID" value="MELO3C029031.2"/>
</dbReference>
<dbReference type="AlphaFoldDB" id="A0A9I9E5E8"/>